<dbReference type="GO" id="GO:0032259">
    <property type="term" value="P:methylation"/>
    <property type="evidence" value="ECO:0007669"/>
    <property type="project" value="UniProtKB-KW"/>
</dbReference>
<keyword evidence="1" id="KW-0489">Methyltransferase</keyword>
<dbReference type="EMBL" id="JACWMS010000001">
    <property type="protein sequence ID" value="MBD1318563.1"/>
    <property type="molecule type" value="Genomic_DNA"/>
</dbReference>
<dbReference type="Proteomes" id="UP000602395">
    <property type="component" value="Unassembled WGS sequence"/>
</dbReference>
<evidence type="ECO:0000313" key="1">
    <source>
        <dbReference type="EMBL" id="MBD1318563.1"/>
    </source>
</evidence>
<gene>
    <name evidence="1" type="ORF">IDF66_03120</name>
</gene>
<dbReference type="SUPFAM" id="SSF53335">
    <property type="entry name" value="S-adenosyl-L-methionine-dependent methyltransferases"/>
    <property type="match status" value="1"/>
</dbReference>
<name>A0ABR7W6W9_9ACTN</name>
<sequence>MPPTHDLILRADACFLRHADGTLDRLPVSRWRGESTDPGDRAFDEELVSRCPGTTIDLGCGPGRFVAALTARDRVALGVDHSRAAVAEARRRGAVALCRNIFDRLPGEGRWQNVLVMDGNVGIGGNPTRVLRRAATLIDPAGVVHVELDPDVEHVDHQTVRLESGGSVGPWFPWARLGVLGLEDAARQSALEVRSIRRIAEREVAELVSR</sequence>
<accession>A0ABR7W6W9</accession>
<protein>
    <submittedName>
        <fullName evidence="1">Class I SAM-dependent methyltransferase</fullName>
    </submittedName>
</protein>
<keyword evidence="1" id="KW-0808">Transferase</keyword>
<reference evidence="1 2" key="1">
    <citation type="submission" date="2020-09" db="EMBL/GenBank/DDBJ databases">
        <title>Novel species in genus Gordonia.</title>
        <authorList>
            <person name="Zhang G."/>
        </authorList>
    </citation>
    <scope>NUCLEOTIDE SEQUENCE [LARGE SCALE GENOMIC DNA]</scope>
    <source>
        <strain evidence="1 2">ON-33</strain>
    </source>
</reference>
<comment type="caution">
    <text evidence="1">The sequence shown here is derived from an EMBL/GenBank/DDBJ whole genome shotgun (WGS) entry which is preliminary data.</text>
</comment>
<dbReference type="InterPro" id="IPR029063">
    <property type="entry name" value="SAM-dependent_MTases_sf"/>
</dbReference>
<dbReference type="GO" id="GO:0008168">
    <property type="term" value="F:methyltransferase activity"/>
    <property type="evidence" value="ECO:0007669"/>
    <property type="project" value="UniProtKB-KW"/>
</dbReference>
<keyword evidence="2" id="KW-1185">Reference proteome</keyword>
<evidence type="ECO:0000313" key="2">
    <source>
        <dbReference type="Proteomes" id="UP000602395"/>
    </source>
</evidence>
<proteinExistence type="predicted"/>
<dbReference type="Gene3D" id="3.40.50.150">
    <property type="entry name" value="Vaccinia Virus protein VP39"/>
    <property type="match status" value="1"/>
</dbReference>
<organism evidence="1 2">
    <name type="scientific">Gordonia hankookensis</name>
    <dbReference type="NCBI Taxonomy" id="589403"/>
    <lineage>
        <taxon>Bacteria</taxon>
        <taxon>Bacillati</taxon>
        <taxon>Actinomycetota</taxon>
        <taxon>Actinomycetes</taxon>
        <taxon>Mycobacteriales</taxon>
        <taxon>Gordoniaceae</taxon>
        <taxon>Gordonia</taxon>
    </lineage>
</organism>